<dbReference type="Proteomes" id="UP000035265">
    <property type="component" value="Unassembled WGS sequence"/>
</dbReference>
<keyword evidence="2" id="KW-1185">Reference proteome</keyword>
<dbReference type="AlphaFoldDB" id="A0A0H2L7G6"/>
<name>A0A0H2L7G6_9MICO</name>
<comment type="caution">
    <text evidence="1">The sequence shown here is derived from an EMBL/GenBank/DDBJ whole genome shotgun (WGS) entry which is preliminary data.</text>
</comment>
<dbReference type="EMBL" id="JNBQ01000002">
    <property type="protein sequence ID" value="KLN36107.1"/>
    <property type="molecule type" value="Genomic_DNA"/>
</dbReference>
<evidence type="ECO:0000313" key="1">
    <source>
        <dbReference type="EMBL" id="KLN36107.1"/>
    </source>
</evidence>
<evidence type="ECO:0000313" key="2">
    <source>
        <dbReference type="Proteomes" id="UP000035265"/>
    </source>
</evidence>
<proteinExistence type="predicted"/>
<evidence type="ECO:0008006" key="3">
    <source>
        <dbReference type="Google" id="ProtNLM"/>
    </source>
</evidence>
<organism evidence="1 2">
    <name type="scientific">Cellulosimicrobium funkei</name>
    <dbReference type="NCBI Taxonomy" id="264251"/>
    <lineage>
        <taxon>Bacteria</taxon>
        <taxon>Bacillati</taxon>
        <taxon>Actinomycetota</taxon>
        <taxon>Actinomycetes</taxon>
        <taxon>Micrococcales</taxon>
        <taxon>Promicromonosporaceae</taxon>
        <taxon>Cellulosimicrobium</taxon>
    </lineage>
</organism>
<gene>
    <name evidence="1" type="ORF">FB00_03660</name>
</gene>
<accession>A0A0H2L7G6</accession>
<reference evidence="1 2" key="1">
    <citation type="submission" date="2014-05" db="EMBL/GenBank/DDBJ databases">
        <title>Cellulosimicrobium funkei U11 genome.</title>
        <authorList>
            <person name="Hu C."/>
            <person name="Gong Y."/>
            <person name="Wan W."/>
            <person name="Jiang M."/>
        </authorList>
    </citation>
    <scope>NUCLEOTIDE SEQUENCE [LARGE SCALE GENOMIC DNA]</scope>
    <source>
        <strain evidence="1 2">U11</strain>
    </source>
</reference>
<protein>
    <recommendedName>
        <fullName evidence="3">PIN domain-containing protein</fullName>
    </recommendedName>
</protein>
<dbReference type="RefSeq" id="WP_052877408.1">
    <property type="nucleotide sequence ID" value="NZ_JNBQ01000002.1"/>
</dbReference>
<sequence length="169" mass="18704">MTRVIDTNVPLVTKLVDGHPPELLDACEQIIEEILEQRMRIVTDLDGEIVSEYLHQLSLSGQPSLGDAFVRYVHDSRFTWEEATRPDIQPDTSAENSYGALGGDDAEIDPSDRKFVAAAKVAGVPVVQATDTKWLNWASVLARHGVVVIFAHEPSIRRAYEAKFGHKAP</sequence>